<sequence length="392" mass="44460">MAFVLIKVVKILDSVYFYSNCIICGGRIEIEGNLCRCRKCFRGSKKESIKFRYRLHIQCCDDTGYFPIAVFGRGLTNLFGLEANEFIKFTEGVYSTRSKEEVEELINASVNRTFVNGQFLVSFHVRKKLPCHTLKKVCEVNGDCPASHDIKRATFESNRITVSECFKQLLQDASQNIQPTCSATFQYDMMRSLTIPQSLMNNKQTGNPAVKEANARNNSIIDATTNDGSFLQFFQDSNHRYGRTDSFLKQFQTQAVADKSYIDNTFLNFSERKETPDASLNQTSSSSAKWTDQSLTDLWSKSTYNPLTARKHYIDRSADLFLDSSESSSFLTNNSLSTNETFNSYQTFTPCNKSNYSLSTSTPQYHPNINSPDLFADSTTDSFAEITINEEN</sequence>
<dbReference type="Proteomes" id="UP000549394">
    <property type="component" value="Unassembled WGS sequence"/>
</dbReference>
<dbReference type="AlphaFoldDB" id="A0A7I8W0H4"/>
<dbReference type="EMBL" id="CAJFCJ010000014">
    <property type="protein sequence ID" value="CAD5121636.1"/>
    <property type="molecule type" value="Genomic_DNA"/>
</dbReference>
<proteinExistence type="predicted"/>
<dbReference type="GO" id="GO:1902230">
    <property type="term" value="P:negative regulation of intrinsic apoptotic signaling pathway in response to DNA damage"/>
    <property type="evidence" value="ECO:0007669"/>
    <property type="project" value="InterPro"/>
</dbReference>
<keyword evidence="2" id="KW-1185">Reference proteome</keyword>
<organism evidence="1 2">
    <name type="scientific">Dimorphilus gyrociliatus</name>
    <dbReference type="NCBI Taxonomy" id="2664684"/>
    <lineage>
        <taxon>Eukaryota</taxon>
        <taxon>Metazoa</taxon>
        <taxon>Spiralia</taxon>
        <taxon>Lophotrochozoa</taxon>
        <taxon>Annelida</taxon>
        <taxon>Polychaeta</taxon>
        <taxon>Polychaeta incertae sedis</taxon>
        <taxon>Dinophilidae</taxon>
        <taxon>Dimorphilus</taxon>
    </lineage>
</organism>
<reference evidence="1 2" key="1">
    <citation type="submission" date="2020-08" db="EMBL/GenBank/DDBJ databases">
        <authorList>
            <person name="Hejnol A."/>
        </authorList>
    </citation>
    <scope>NUCLEOTIDE SEQUENCE [LARGE SCALE GENOMIC DNA]</scope>
</reference>
<dbReference type="PANTHER" id="PTHR35537:SF1">
    <property type="entry name" value="DNA DAMAGE-INDUCED APOPTOSIS SUPPRESSOR PROTEIN"/>
    <property type="match status" value="1"/>
</dbReference>
<dbReference type="InterPro" id="IPR043522">
    <property type="entry name" value="DDIAS"/>
</dbReference>
<comment type="caution">
    <text evidence="1">The sequence shown here is derived from an EMBL/GenBank/DDBJ whole genome shotgun (WGS) entry which is preliminary data.</text>
</comment>
<name>A0A7I8W0H4_9ANNE</name>
<gene>
    <name evidence="1" type="ORF">DGYR_LOCUS9563</name>
</gene>
<dbReference type="GO" id="GO:0005634">
    <property type="term" value="C:nucleus"/>
    <property type="evidence" value="ECO:0007669"/>
    <property type="project" value="TreeGrafter"/>
</dbReference>
<dbReference type="Gene3D" id="2.40.50.140">
    <property type="entry name" value="Nucleic acid-binding proteins"/>
    <property type="match status" value="1"/>
</dbReference>
<dbReference type="GO" id="GO:0005737">
    <property type="term" value="C:cytoplasm"/>
    <property type="evidence" value="ECO:0007669"/>
    <property type="project" value="TreeGrafter"/>
</dbReference>
<dbReference type="PANTHER" id="PTHR35537">
    <property type="entry name" value="DNA DAMAGE-INDUCIBLE APOPTOSIS SUPPRESSOR PROTEIN DDIAS"/>
    <property type="match status" value="1"/>
</dbReference>
<evidence type="ECO:0000313" key="1">
    <source>
        <dbReference type="EMBL" id="CAD5121636.1"/>
    </source>
</evidence>
<dbReference type="SUPFAM" id="SSF50249">
    <property type="entry name" value="Nucleic acid-binding proteins"/>
    <property type="match status" value="1"/>
</dbReference>
<accession>A0A7I8W0H4</accession>
<dbReference type="InterPro" id="IPR012340">
    <property type="entry name" value="NA-bd_OB-fold"/>
</dbReference>
<evidence type="ECO:0000313" key="2">
    <source>
        <dbReference type="Proteomes" id="UP000549394"/>
    </source>
</evidence>
<protein>
    <submittedName>
        <fullName evidence="1">DgyrCDS10129</fullName>
    </submittedName>
</protein>